<feature type="compositionally biased region" description="Polar residues" evidence="2">
    <location>
        <begin position="268"/>
        <end position="279"/>
    </location>
</feature>
<dbReference type="InterPro" id="IPR051624">
    <property type="entry name" value="RMD1/Sad1-interacting"/>
</dbReference>
<dbReference type="PANTHER" id="PTHR16255">
    <property type="entry name" value="REQUIRED FOR MEIOTIC NUCLEAR DIVISION PROTEIN 1 HOMOLOG"/>
    <property type="match status" value="1"/>
</dbReference>
<dbReference type="Proteomes" id="UP001214628">
    <property type="component" value="Chromosome 5"/>
</dbReference>
<evidence type="ECO:0000313" key="5">
    <source>
        <dbReference type="Proteomes" id="UP001214628"/>
    </source>
</evidence>
<feature type="region of interest" description="Disordered" evidence="2">
    <location>
        <begin position="431"/>
        <end position="450"/>
    </location>
</feature>
<gene>
    <name evidence="4" type="primary">RMD1</name>
    <name evidence="4" type="ORF">MPSI1_003155</name>
</gene>
<dbReference type="InterPro" id="IPR003734">
    <property type="entry name" value="DUF155"/>
</dbReference>
<feature type="domain" description="DUF155" evidence="3">
    <location>
        <begin position="458"/>
        <end position="628"/>
    </location>
</feature>
<evidence type="ECO:0000256" key="1">
    <source>
        <dbReference type="ARBA" id="ARBA00008306"/>
    </source>
</evidence>
<reference evidence="4" key="1">
    <citation type="submission" date="2023-02" db="EMBL/GenBank/DDBJ databases">
        <title>Mating type loci evolution in Malassezia.</title>
        <authorList>
            <person name="Coelho M.A."/>
        </authorList>
    </citation>
    <scope>NUCLEOTIDE SEQUENCE</scope>
    <source>
        <strain evidence="4">CBS 14136</strain>
    </source>
</reference>
<name>A0AAF0JEW7_9BASI</name>
<evidence type="ECO:0000313" key="4">
    <source>
        <dbReference type="EMBL" id="WFD44487.1"/>
    </source>
</evidence>
<protein>
    <submittedName>
        <fullName evidence="4">Sporulation protein rmd1</fullName>
    </submittedName>
</protein>
<dbReference type="Pfam" id="PF02582">
    <property type="entry name" value="DUF155"/>
    <property type="match status" value="1"/>
</dbReference>
<comment type="similarity">
    <text evidence="1">Belongs to the RMD1/sif2 family.</text>
</comment>
<feature type="compositionally biased region" description="Polar residues" evidence="2">
    <location>
        <begin position="441"/>
        <end position="450"/>
    </location>
</feature>
<accession>A0AAF0JEW7</accession>
<keyword evidence="5" id="KW-1185">Reference proteome</keyword>
<feature type="compositionally biased region" description="Basic and acidic residues" evidence="2">
    <location>
        <begin position="254"/>
        <end position="264"/>
    </location>
</feature>
<feature type="region of interest" description="Disordered" evidence="2">
    <location>
        <begin position="240"/>
        <end position="289"/>
    </location>
</feature>
<feature type="region of interest" description="Disordered" evidence="2">
    <location>
        <begin position="384"/>
        <end position="407"/>
    </location>
</feature>
<sequence>MAHSSSPLNASNDGLATKCALSSEPLAAEQDEEGNVEYKLQILPTSVDRFDRLITQLSWRLSEGGGTCVYELGVRDDGALIGISLEEMRKSLANLCAMAHHVGADVALRRVLVKSAQESNTASFRFLTSVQEVADLLKINADLPSIEYPHVHTPQNNITIQLAAHTPSPSLGNATQNNHSLVVPTYPNAVSMPIPTPTRMSVPPSANALQQQPEPAFVTRRDRRVARYQATILAGAGLGETPKRSDIARSPQRSTRDSIKHKILPEAPSTQDMAQSPTIDTDGDGDVHPDLHWDDDADLDDANLARLEHIPEGSMRRDALRLTRKARSRLPRVTAYSTATSYRMNELIQWLEARKESHRTNVLRFDECVYTTYTYQHVDEARGIPSLSRRHSQRNSSYPDPKTGDLLGVTELQENNSAHNTNHGLQTISEEGEDASRNAQRDSNASKPNSAQQLVPELFIMEYGTIVIWSMSQLEEKRLLREIRKFEVERLAIEDIESEDLNWYLADYSRIYNDVITLRRGSSYMTKLSLSHALAQSTKISFFESVIEATIDTTKDIPRSIAESGKVGMPPTDIMKHIGHLFILRMNMHLVGSIVDSPEIFWAQPDLEPLYSAARSYLEIPQRIDLLNIRVEVLQDMLQLLKDQVTSSHSEWLEIIVIILIVLEYVEITHPQNHSRRDNQ</sequence>
<dbReference type="PANTHER" id="PTHR16255:SF15">
    <property type="entry name" value="SPORULATION PROTEIN RMD1"/>
    <property type="match status" value="1"/>
</dbReference>
<evidence type="ECO:0000259" key="3">
    <source>
        <dbReference type="Pfam" id="PF02582"/>
    </source>
</evidence>
<dbReference type="GO" id="GO:0005739">
    <property type="term" value="C:mitochondrion"/>
    <property type="evidence" value="ECO:0007669"/>
    <property type="project" value="UniProtKB-ARBA"/>
</dbReference>
<dbReference type="EMBL" id="CP118379">
    <property type="protein sequence ID" value="WFD44487.1"/>
    <property type="molecule type" value="Genomic_DNA"/>
</dbReference>
<evidence type="ECO:0000256" key="2">
    <source>
        <dbReference type="SAM" id="MobiDB-lite"/>
    </source>
</evidence>
<organism evidence="4 5">
    <name type="scientific">Malassezia psittaci</name>
    <dbReference type="NCBI Taxonomy" id="1821823"/>
    <lineage>
        <taxon>Eukaryota</taxon>
        <taxon>Fungi</taxon>
        <taxon>Dikarya</taxon>
        <taxon>Basidiomycota</taxon>
        <taxon>Ustilaginomycotina</taxon>
        <taxon>Malasseziomycetes</taxon>
        <taxon>Malasseziales</taxon>
        <taxon>Malasseziaceae</taxon>
        <taxon>Malassezia</taxon>
    </lineage>
</organism>
<proteinExistence type="inferred from homology"/>
<dbReference type="AlphaFoldDB" id="A0AAF0JEW7"/>